<feature type="compositionally biased region" description="Basic and acidic residues" evidence="4">
    <location>
        <begin position="83"/>
        <end position="93"/>
    </location>
</feature>
<dbReference type="CDD" id="cd22965">
    <property type="entry name" value="DD_DPY30_SDC1"/>
    <property type="match status" value="1"/>
</dbReference>
<evidence type="ECO:0000313" key="5">
    <source>
        <dbReference type="EMBL" id="OEJ80625.1"/>
    </source>
</evidence>
<dbReference type="OrthoDB" id="417678at2759"/>
<keyword evidence="6" id="KW-1185">Reference proteome</keyword>
<organism evidence="5 6">
    <name type="scientific">Hanseniaspora osmophila</name>
    <dbReference type="NCBI Taxonomy" id="56408"/>
    <lineage>
        <taxon>Eukaryota</taxon>
        <taxon>Fungi</taxon>
        <taxon>Dikarya</taxon>
        <taxon>Ascomycota</taxon>
        <taxon>Saccharomycotina</taxon>
        <taxon>Saccharomycetes</taxon>
        <taxon>Saccharomycodales</taxon>
        <taxon>Saccharomycodaceae</taxon>
        <taxon>Hanseniaspora</taxon>
    </lineage>
</organism>
<dbReference type="InterPro" id="IPR049629">
    <property type="entry name" value="DPY30_SDC1_DD"/>
</dbReference>
<dbReference type="STRING" id="56408.A0A1E5R137"/>
<dbReference type="GO" id="GO:0005634">
    <property type="term" value="C:nucleus"/>
    <property type="evidence" value="ECO:0007669"/>
    <property type="project" value="UniProtKB-SubCell"/>
</dbReference>
<dbReference type="EMBL" id="LPNM01000011">
    <property type="protein sequence ID" value="OEJ80625.1"/>
    <property type="molecule type" value="Genomic_DNA"/>
</dbReference>
<dbReference type="Pfam" id="PF05186">
    <property type="entry name" value="Dpy-30"/>
    <property type="match status" value="1"/>
</dbReference>
<feature type="region of interest" description="Disordered" evidence="4">
    <location>
        <begin position="83"/>
        <end position="139"/>
    </location>
</feature>
<keyword evidence="3" id="KW-0539">Nucleus</keyword>
<gene>
    <name evidence="5" type="ORF">AWRI3579_g4059</name>
</gene>
<dbReference type="AlphaFoldDB" id="A0A1E5R137"/>
<feature type="compositionally biased region" description="Basic and acidic residues" evidence="4">
    <location>
        <begin position="112"/>
        <end position="139"/>
    </location>
</feature>
<dbReference type="InParanoid" id="A0A1E5R137"/>
<dbReference type="Gene3D" id="1.20.890.10">
    <property type="entry name" value="cAMP-dependent protein kinase regulatory subunit, dimerization-anchoring domain"/>
    <property type="match status" value="1"/>
</dbReference>
<evidence type="ECO:0000313" key="6">
    <source>
        <dbReference type="Proteomes" id="UP000095728"/>
    </source>
</evidence>
<evidence type="ECO:0000256" key="2">
    <source>
        <dbReference type="ARBA" id="ARBA00010849"/>
    </source>
</evidence>
<name>A0A1E5R137_9ASCO</name>
<feature type="compositionally biased region" description="Polar residues" evidence="4">
    <location>
        <begin position="94"/>
        <end position="108"/>
    </location>
</feature>
<dbReference type="Proteomes" id="UP000095728">
    <property type="component" value="Unassembled WGS sequence"/>
</dbReference>
<reference evidence="6" key="1">
    <citation type="journal article" date="2016" name="Genome Announc.">
        <title>Genome sequences of three species of Hanseniaspora isolated from spontaneous wine fermentations.</title>
        <authorList>
            <person name="Sternes P.R."/>
            <person name="Lee D."/>
            <person name="Kutyna D.R."/>
            <person name="Borneman A.R."/>
        </authorList>
    </citation>
    <scope>NUCLEOTIDE SEQUENCE [LARGE SCALE GENOMIC DNA]</scope>
    <source>
        <strain evidence="6">AWRI3579</strain>
    </source>
</reference>
<proteinExistence type="inferred from homology"/>
<comment type="similarity">
    <text evidence="2">Belongs to the dpy-30 family.</text>
</comment>
<dbReference type="InterPro" id="IPR007858">
    <property type="entry name" value="Dpy-30_motif"/>
</dbReference>
<comment type="subcellular location">
    <subcellularLocation>
        <location evidence="1">Nucleus</location>
    </subcellularLocation>
</comment>
<accession>A0A1E5R137</accession>
<evidence type="ECO:0000256" key="3">
    <source>
        <dbReference type="ARBA" id="ARBA00023242"/>
    </source>
</evidence>
<evidence type="ECO:0000256" key="1">
    <source>
        <dbReference type="ARBA" id="ARBA00004123"/>
    </source>
</evidence>
<protein>
    <submittedName>
        <fullName evidence="5">COMPASS component SDC1</fullName>
    </submittedName>
</protein>
<evidence type="ECO:0000256" key="4">
    <source>
        <dbReference type="SAM" id="MobiDB-lite"/>
    </source>
</evidence>
<sequence>MTEDRKVSIAETIGGSSVRKYLNENVTKELLKGVRKVALERPENPLLFLGQYLIERSRELENISKQGFPVEKQKISTAAVKKEIPGNANEHDTTINNSRQNTATTVDIQEQEATKETEVEMKEEATKETDVEMKEEPTD</sequence>
<comment type="caution">
    <text evidence="5">The sequence shown here is derived from an EMBL/GenBank/DDBJ whole genome shotgun (WGS) entry which is preliminary data.</text>
</comment>